<evidence type="ECO:0000256" key="3">
    <source>
        <dbReference type="ARBA" id="ARBA00023163"/>
    </source>
</evidence>
<dbReference type="PANTHER" id="PTHR47893:SF1">
    <property type="entry name" value="REGULATORY PROTEIN PCHR"/>
    <property type="match status" value="1"/>
</dbReference>
<keyword evidence="3" id="KW-0804">Transcription</keyword>
<keyword evidence="2" id="KW-0238">DNA-binding</keyword>
<keyword evidence="1" id="KW-0805">Transcription regulation</keyword>
<dbReference type="PANTHER" id="PTHR47893">
    <property type="entry name" value="REGULATORY PROTEIN PCHR"/>
    <property type="match status" value="1"/>
</dbReference>
<keyword evidence="6" id="KW-1185">Reference proteome</keyword>
<evidence type="ECO:0000256" key="2">
    <source>
        <dbReference type="ARBA" id="ARBA00023125"/>
    </source>
</evidence>
<dbReference type="InterPro" id="IPR018060">
    <property type="entry name" value="HTH_AraC"/>
</dbReference>
<dbReference type="EMBL" id="JBHUOS010000009">
    <property type="protein sequence ID" value="MFD2916031.1"/>
    <property type="molecule type" value="Genomic_DNA"/>
</dbReference>
<evidence type="ECO:0000313" key="5">
    <source>
        <dbReference type="EMBL" id="MFD2916031.1"/>
    </source>
</evidence>
<dbReference type="SUPFAM" id="SSF46689">
    <property type="entry name" value="Homeodomain-like"/>
    <property type="match status" value="1"/>
</dbReference>
<evidence type="ECO:0000313" key="6">
    <source>
        <dbReference type="Proteomes" id="UP001597548"/>
    </source>
</evidence>
<dbReference type="Proteomes" id="UP001597548">
    <property type="component" value="Unassembled WGS sequence"/>
</dbReference>
<evidence type="ECO:0000256" key="1">
    <source>
        <dbReference type="ARBA" id="ARBA00023015"/>
    </source>
</evidence>
<dbReference type="SMART" id="SM00342">
    <property type="entry name" value="HTH_ARAC"/>
    <property type="match status" value="1"/>
</dbReference>
<organism evidence="5 6">
    <name type="scientific">Psychroserpens luteus</name>
    <dbReference type="NCBI Taxonomy" id="1434066"/>
    <lineage>
        <taxon>Bacteria</taxon>
        <taxon>Pseudomonadati</taxon>
        <taxon>Bacteroidota</taxon>
        <taxon>Flavobacteriia</taxon>
        <taxon>Flavobacteriales</taxon>
        <taxon>Flavobacteriaceae</taxon>
        <taxon>Psychroserpens</taxon>
    </lineage>
</organism>
<feature type="domain" description="HTH araC/xylS-type" evidence="4">
    <location>
        <begin position="233"/>
        <end position="335"/>
    </location>
</feature>
<dbReference type="RefSeq" id="WP_194508045.1">
    <property type="nucleotide sequence ID" value="NZ_JADILU010000004.1"/>
</dbReference>
<dbReference type="InterPro" id="IPR053142">
    <property type="entry name" value="PchR_regulatory_protein"/>
</dbReference>
<sequence>MIEIEIIAESSKDTLHQIQDVLGGNITETSNEFNLIFDNENAKGTIKHIPFDWGVNLLVFDITFFKEFILKIKASEFNPIRFIYNYNGDFKHRFGINNEEKLVEQFHSLIFTNKTGGYNYVHFPKHKKLEISSIQIVRKKFLKKRTTNVSSLNNRLHEVFVDTDHDGRFSHYGALNLRMSDYTKKLKKIKSKGMVRILKIESIIYDMLSLHIEQHNKFHRGVQLPTSLSKTELKIVRKLGNKIIKEPSYNYSLDQLSVESGLSQAKLQDGFKFLYNRTVTEYVRHIRLESSRELMRMADLNVSQVVYSIGFTSRSYFSKIFKEKYGVTPNEYRKNALNNLIVEESAA</sequence>
<dbReference type="InterPro" id="IPR009057">
    <property type="entry name" value="Homeodomain-like_sf"/>
</dbReference>
<protein>
    <submittedName>
        <fullName evidence="5">Helix-turn-helix transcriptional regulator</fullName>
    </submittedName>
</protein>
<dbReference type="Gene3D" id="1.10.10.60">
    <property type="entry name" value="Homeodomain-like"/>
    <property type="match status" value="1"/>
</dbReference>
<name>A0ABW5ZU43_9FLAO</name>
<comment type="caution">
    <text evidence="5">The sequence shown here is derived from an EMBL/GenBank/DDBJ whole genome shotgun (WGS) entry which is preliminary data.</text>
</comment>
<evidence type="ECO:0000259" key="4">
    <source>
        <dbReference type="PROSITE" id="PS01124"/>
    </source>
</evidence>
<dbReference type="InterPro" id="IPR020449">
    <property type="entry name" value="Tscrpt_reg_AraC-type_HTH"/>
</dbReference>
<accession>A0ABW5ZU43</accession>
<reference evidence="6" key="1">
    <citation type="journal article" date="2019" name="Int. J. Syst. Evol. Microbiol.">
        <title>The Global Catalogue of Microorganisms (GCM) 10K type strain sequencing project: providing services to taxonomists for standard genome sequencing and annotation.</title>
        <authorList>
            <consortium name="The Broad Institute Genomics Platform"/>
            <consortium name="The Broad Institute Genome Sequencing Center for Infectious Disease"/>
            <person name="Wu L."/>
            <person name="Ma J."/>
        </authorList>
    </citation>
    <scope>NUCLEOTIDE SEQUENCE [LARGE SCALE GENOMIC DNA]</scope>
    <source>
        <strain evidence="6">KCTC 32514</strain>
    </source>
</reference>
<gene>
    <name evidence="5" type="ORF">ACFS29_10295</name>
</gene>
<proteinExistence type="predicted"/>
<dbReference type="Pfam" id="PF12833">
    <property type="entry name" value="HTH_18"/>
    <property type="match status" value="1"/>
</dbReference>
<dbReference type="PROSITE" id="PS01124">
    <property type="entry name" value="HTH_ARAC_FAMILY_2"/>
    <property type="match status" value="1"/>
</dbReference>
<dbReference type="PRINTS" id="PR00032">
    <property type="entry name" value="HTHARAC"/>
</dbReference>